<dbReference type="Proteomes" id="UP000184512">
    <property type="component" value="Unassembled WGS sequence"/>
</dbReference>
<evidence type="ECO:0000313" key="6">
    <source>
        <dbReference type="Proteomes" id="UP000184512"/>
    </source>
</evidence>
<keyword evidence="6" id="KW-1185">Reference proteome</keyword>
<evidence type="ECO:0000256" key="1">
    <source>
        <dbReference type="ARBA" id="ARBA00004141"/>
    </source>
</evidence>
<dbReference type="GO" id="GO:0016020">
    <property type="term" value="C:membrane"/>
    <property type="evidence" value="ECO:0007669"/>
    <property type="project" value="UniProtKB-SubCell"/>
</dbReference>
<keyword evidence="2" id="KW-0812">Transmembrane</keyword>
<dbReference type="Pfam" id="PF07681">
    <property type="entry name" value="DoxX"/>
    <property type="match status" value="1"/>
</dbReference>
<dbReference type="InterPro" id="IPR032808">
    <property type="entry name" value="DoxX"/>
</dbReference>
<protein>
    <submittedName>
        <fullName evidence="5">DoxX protein</fullName>
    </submittedName>
</protein>
<sequence>MIKFLARAAISSVLIYGGQSAAREPGGRGKAVQKLGGKVGITLDDSEAATVVKLNGAVMVGAGTTFALGIFPRLSALALIGSLVPTTLGGHAFWEESDPAARKGQQTQFLKNVGLIGGLLMFLSTGNPKKESAQ</sequence>
<keyword evidence="3" id="KW-1133">Transmembrane helix</keyword>
<comment type="subcellular location">
    <subcellularLocation>
        <location evidence="1">Membrane</location>
        <topology evidence="1">Multi-pass membrane protein</topology>
    </subcellularLocation>
</comment>
<keyword evidence="4" id="KW-0472">Membrane</keyword>
<dbReference type="STRING" id="1123357.SAMN02745244_02938"/>
<gene>
    <name evidence="5" type="ORF">SAMN02745244_02938</name>
</gene>
<organism evidence="5 6">
    <name type="scientific">Tessaracoccus bendigoensis DSM 12906</name>
    <dbReference type="NCBI Taxonomy" id="1123357"/>
    <lineage>
        <taxon>Bacteria</taxon>
        <taxon>Bacillati</taxon>
        <taxon>Actinomycetota</taxon>
        <taxon>Actinomycetes</taxon>
        <taxon>Propionibacteriales</taxon>
        <taxon>Propionibacteriaceae</taxon>
        <taxon>Tessaracoccus</taxon>
    </lineage>
</organism>
<dbReference type="OrthoDB" id="329282at2"/>
<evidence type="ECO:0000313" key="5">
    <source>
        <dbReference type="EMBL" id="SHJ63612.1"/>
    </source>
</evidence>
<evidence type="ECO:0000256" key="2">
    <source>
        <dbReference type="ARBA" id="ARBA00022692"/>
    </source>
</evidence>
<accession>A0A1M6KXK6</accession>
<reference evidence="5 6" key="1">
    <citation type="submission" date="2016-11" db="EMBL/GenBank/DDBJ databases">
        <authorList>
            <person name="Jaros S."/>
            <person name="Januszkiewicz K."/>
            <person name="Wedrychowicz H."/>
        </authorList>
    </citation>
    <scope>NUCLEOTIDE SEQUENCE [LARGE SCALE GENOMIC DNA]</scope>
    <source>
        <strain evidence="5 6">DSM 12906</strain>
    </source>
</reference>
<evidence type="ECO:0000256" key="3">
    <source>
        <dbReference type="ARBA" id="ARBA00022989"/>
    </source>
</evidence>
<name>A0A1M6KXK6_9ACTN</name>
<dbReference type="AlphaFoldDB" id="A0A1M6KXK6"/>
<proteinExistence type="predicted"/>
<evidence type="ECO:0000256" key="4">
    <source>
        <dbReference type="ARBA" id="ARBA00023136"/>
    </source>
</evidence>
<dbReference type="RefSeq" id="WP_073189644.1">
    <property type="nucleotide sequence ID" value="NZ_FQZG01000064.1"/>
</dbReference>
<dbReference type="EMBL" id="FQZG01000064">
    <property type="protein sequence ID" value="SHJ63612.1"/>
    <property type="molecule type" value="Genomic_DNA"/>
</dbReference>